<accession>A0A382FCU1</accession>
<sequence length="76" mass="8592">VSQTENQYYDEFGFYSPQELTRATRRQPEKDFHTGPEVGEVVPSIVLPDQNGYLINVAKSLGSKGGVVVFHRSAYW</sequence>
<name>A0A382FCU1_9ZZZZ</name>
<gene>
    <name evidence="1" type="ORF">METZ01_LOCUS213349</name>
</gene>
<reference evidence="1" key="1">
    <citation type="submission" date="2018-05" db="EMBL/GenBank/DDBJ databases">
        <authorList>
            <person name="Lanie J.A."/>
            <person name="Ng W.-L."/>
            <person name="Kazmierczak K.M."/>
            <person name="Andrzejewski T.M."/>
            <person name="Davidsen T.M."/>
            <person name="Wayne K.J."/>
            <person name="Tettelin H."/>
            <person name="Glass J.I."/>
            <person name="Rusch D."/>
            <person name="Podicherti R."/>
            <person name="Tsui H.-C.T."/>
            <person name="Winkler M.E."/>
        </authorList>
    </citation>
    <scope>NUCLEOTIDE SEQUENCE</scope>
</reference>
<proteinExistence type="predicted"/>
<evidence type="ECO:0000313" key="1">
    <source>
        <dbReference type="EMBL" id="SVB60495.1"/>
    </source>
</evidence>
<organism evidence="1">
    <name type="scientific">marine metagenome</name>
    <dbReference type="NCBI Taxonomy" id="408172"/>
    <lineage>
        <taxon>unclassified sequences</taxon>
        <taxon>metagenomes</taxon>
        <taxon>ecological metagenomes</taxon>
    </lineage>
</organism>
<dbReference type="AlphaFoldDB" id="A0A382FCU1"/>
<feature type="non-terminal residue" evidence="1">
    <location>
        <position position="1"/>
    </location>
</feature>
<protein>
    <submittedName>
        <fullName evidence="1">Uncharacterized protein</fullName>
    </submittedName>
</protein>
<dbReference type="EMBL" id="UINC01049121">
    <property type="protein sequence ID" value="SVB60495.1"/>
    <property type="molecule type" value="Genomic_DNA"/>
</dbReference>